<dbReference type="PANTHER" id="PTHR30616:SF2">
    <property type="entry name" value="PURINE NUCLEOSIDE PHOSPHORYLASE LACC1"/>
    <property type="match status" value="1"/>
</dbReference>
<keyword evidence="4" id="KW-0808">Transferase</keyword>
<dbReference type="GO" id="GO:0017061">
    <property type="term" value="F:S-methyl-5-thioadenosine phosphorylase activity"/>
    <property type="evidence" value="ECO:0007669"/>
    <property type="project" value="UniProtKB-EC"/>
</dbReference>
<dbReference type="Gene3D" id="3.60.140.10">
    <property type="entry name" value="CNF1/YfiH-like putative cysteine hydrolases"/>
    <property type="match status" value="1"/>
</dbReference>
<reference evidence="12 13" key="1">
    <citation type="submission" date="2016-11" db="EMBL/GenBank/DDBJ databases">
        <authorList>
            <person name="Jaros S."/>
            <person name="Januszkiewicz K."/>
            <person name="Wedrychowicz H."/>
        </authorList>
    </citation>
    <scope>NUCLEOTIDE SEQUENCE [LARGE SCALE GENOMIC DNA]</scope>
    <source>
        <strain evidence="12 13">DSM 17918</strain>
    </source>
</reference>
<evidence type="ECO:0000256" key="10">
    <source>
        <dbReference type="ARBA" id="ARBA00049893"/>
    </source>
</evidence>
<dbReference type="NCBIfam" id="TIGR00726">
    <property type="entry name" value="peptidoglycan editing factor PgeF"/>
    <property type="match status" value="1"/>
</dbReference>
<dbReference type="AlphaFoldDB" id="A0A1M5AB24"/>
<comment type="similarity">
    <text evidence="3 11">Belongs to the purine nucleoside phosphorylase YfiH/LACC1 family.</text>
</comment>
<comment type="catalytic activity">
    <reaction evidence="10">
        <text>S-methyl-5'-thioadenosine + phosphate = 5-(methylsulfanyl)-alpha-D-ribose 1-phosphate + adenine</text>
        <dbReference type="Rhea" id="RHEA:11852"/>
        <dbReference type="ChEBI" id="CHEBI:16708"/>
        <dbReference type="ChEBI" id="CHEBI:17509"/>
        <dbReference type="ChEBI" id="CHEBI:43474"/>
        <dbReference type="ChEBI" id="CHEBI:58533"/>
        <dbReference type="EC" id="2.4.2.28"/>
    </reaction>
    <physiologicalReaction direction="left-to-right" evidence="10">
        <dbReference type="Rhea" id="RHEA:11853"/>
    </physiologicalReaction>
</comment>
<evidence type="ECO:0000256" key="4">
    <source>
        <dbReference type="ARBA" id="ARBA00022679"/>
    </source>
</evidence>
<gene>
    <name evidence="12" type="ORF">SAMN02746089_01605</name>
</gene>
<evidence type="ECO:0000256" key="7">
    <source>
        <dbReference type="ARBA" id="ARBA00022833"/>
    </source>
</evidence>
<dbReference type="InterPro" id="IPR003730">
    <property type="entry name" value="Cu_polyphenol_OxRdtase"/>
</dbReference>
<protein>
    <recommendedName>
        <fullName evidence="11">Purine nucleoside phosphorylase</fullName>
    </recommendedName>
</protein>
<evidence type="ECO:0000256" key="6">
    <source>
        <dbReference type="ARBA" id="ARBA00022801"/>
    </source>
</evidence>
<evidence type="ECO:0000256" key="2">
    <source>
        <dbReference type="ARBA" id="ARBA00003215"/>
    </source>
</evidence>
<evidence type="ECO:0000256" key="9">
    <source>
        <dbReference type="ARBA" id="ARBA00048968"/>
    </source>
</evidence>
<dbReference type="Pfam" id="PF02578">
    <property type="entry name" value="Cu-oxidase_4"/>
    <property type="match status" value="1"/>
</dbReference>
<dbReference type="InterPro" id="IPR038371">
    <property type="entry name" value="Cu_polyphenol_OxRdtase_sf"/>
</dbReference>
<dbReference type="EMBL" id="FQVH01000016">
    <property type="protein sequence ID" value="SHF27287.1"/>
    <property type="molecule type" value="Genomic_DNA"/>
</dbReference>
<keyword evidence="6" id="KW-0378">Hydrolase</keyword>
<dbReference type="Proteomes" id="UP000184088">
    <property type="component" value="Unassembled WGS sequence"/>
</dbReference>
<name>A0A1M5AB24_9THEO</name>
<dbReference type="GO" id="GO:0005507">
    <property type="term" value="F:copper ion binding"/>
    <property type="evidence" value="ECO:0007669"/>
    <property type="project" value="TreeGrafter"/>
</dbReference>
<comment type="function">
    <text evidence="2">Purine nucleoside enzyme that catalyzes the phosphorolysis of adenosine and inosine nucleosides, yielding D-ribose 1-phosphate and the respective free bases, adenine and hypoxanthine. Also catalyzes the phosphorolysis of S-methyl-5'-thioadenosine into adenine and S-methyl-5-thio-alpha-D-ribose 1-phosphate. Also has adenosine deaminase activity.</text>
</comment>
<keyword evidence="5" id="KW-0479">Metal-binding</keyword>
<comment type="catalytic activity">
    <reaction evidence="8">
        <text>adenosine + H2O + H(+) = inosine + NH4(+)</text>
        <dbReference type="Rhea" id="RHEA:24408"/>
        <dbReference type="ChEBI" id="CHEBI:15377"/>
        <dbReference type="ChEBI" id="CHEBI:15378"/>
        <dbReference type="ChEBI" id="CHEBI:16335"/>
        <dbReference type="ChEBI" id="CHEBI:17596"/>
        <dbReference type="ChEBI" id="CHEBI:28938"/>
        <dbReference type="EC" id="3.5.4.4"/>
    </reaction>
    <physiologicalReaction direction="left-to-right" evidence="8">
        <dbReference type="Rhea" id="RHEA:24409"/>
    </physiologicalReaction>
</comment>
<keyword evidence="13" id="KW-1185">Reference proteome</keyword>
<evidence type="ECO:0000313" key="13">
    <source>
        <dbReference type="Proteomes" id="UP000184088"/>
    </source>
</evidence>
<evidence type="ECO:0000256" key="3">
    <source>
        <dbReference type="ARBA" id="ARBA00007353"/>
    </source>
</evidence>
<keyword evidence="7" id="KW-0862">Zinc</keyword>
<dbReference type="SUPFAM" id="SSF64438">
    <property type="entry name" value="CNF1/YfiH-like putative cysteine hydrolases"/>
    <property type="match status" value="1"/>
</dbReference>
<evidence type="ECO:0000313" key="12">
    <source>
        <dbReference type="EMBL" id="SHF27287.1"/>
    </source>
</evidence>
<dbReference type="STRING" id="1121256.SAMN02746089_01605"/>
<organism evidence="12 13">
    <name type="scientific">Caldanaerobius fijiensis DSM 17918</name>
    <dbReference type="NCBI Taxonomy" id="1121256"/>
    <lineage>
        <taxon>Bacteria</taxon>
        <taxon>Bacillati</taxon>
        <taxon>Bacillota</taxon>
        <taxon>Clostridia</taxon>
        <taxon>Thermoanaerobacterales</taxon>
        <taxon>Thermoanaerobacteraceae</taxon>
        <taxon>Caldanaerobius</taxon>
    </lineage>
</organism>
<proteinExistence type="inferred from homology"/>
<sequence length="269" mass="30048">MPQIGFKRNEVDGVVFYTIPSFEKEGIKHLFTTRIGGVSKGCYESLNLSLNRYDRKEEIYQNFHRICDVGGFDYDALVLSDQVHGDRIVKVGVEDKGKGLSRESDITNADGLMTCDKGVTLVTFYADCVPLFFYDRVNKAIALSHSGWKGTALRIAQKTLAAMGKEYGTKPEDCIVAIGPSIGVCCYEVGDDVIRQFQDIETPTPVFQSKGNGKWMLDLQKINYYLFIEAGVPDENITISGICTSCNHDFYSYRRDRGITGSMAAFMQL</sequence>
<dbReference type="InterPro" id="IPR011324">
    <property type="entry name" value="Cytotoxic_necrot_fac-like_cat"/>
</dbReference>
<evidence type="ECO:0000256" key="8">
    <source>
        <dbReference type="ARBA" id="ARBA00047989"/>
    </source>
</evidence>
<accession>A0A1M5AB24</accession>
<dbReference type="OrthoDB" id="4279at2"/>
<dbReference type="RefSeq" id="WP_073343731.1">
    <property type="nucleotide sequence ID" value="NZ_FQVH01000016.1"/>
</dbReference>
<dbReference type="PANTHER" id="PTHR30616">
    <property type="entry name" value="UNCHARACTERIZED PROTEIN YFIH"/>
    <property type="match status" value="1"/>
</dbReference>
<comment type="catalytic activity">
    <reaction evidence="9">
        <text>adenosine + phosphate = alpha-D-ribose 1-phosphate + adenine</text>
        <dbReference type="Rhea" id="RHEA:27642"/>
        <dbReference type="ChEBI" id="CHEBI:16335"/>
        <dbReference type="ChEBI" id="CHEBI:16708"/>
        <dbReference type="ChEBI" id="CHEBI:43474"/>
        <dbReference type="ChEBI" id="CHEBI:57720"/>
        <dbReference type="EC" id="2.4.2.1"/>
    </reaction>
    <physiologicalReaction direction="left-to-right" evidence="9">
        <dbReference type="Rhea" id="RHEA:27643"/>
    </physiologicalReaction>
</comment>
<evidence type="ECO:0000256" key="11">
    <source>
        <dbReference type="RuleBase" id="RU361274"/>
    </source>
</evidence>
<dbReference type="CDD" id="cd16833">
    <property type="entry name" value="YfiH"/>
    <property type="match status" value="1"/>
</dbReference>
<evidence type="ECO:0000256" key="1">
    <source>
        <dbReference type="ARBA" id="ARBA00000553"/>
    </source>
</evidence>
<evidence type="ECO:0000256" key="5">
    <source>
        <dbReference type="ARBA" id="ARBA00022723"/>
    </source>
</evidence>
<comment type="catalytic activity">
    <reaction evidence="1">
        <text>inosine + phosphate = alpha-D-ribose 1-phosphate + hypoxanthine</text>
        <dbReference type="Rhea" id="RHEA:27646"/>
        <dbReference type="ChEBI" id="CHEBI:17368"/>
        <dbReference type="ChEBI" id="CHEBI:17596"/>
        <dbReference type="ChEBI" id="CHEBI:43474"/>
        <dbReference type="ChEBI" id="CHEBI:57720"/>
        <dbReference type="EC" id="2.4.2.1"/>
    </reaction>
    <physiologicalReaction direction="left-to-right" evidence="1">
        <dbReference type="Rhea" id="RHEA:27647"/>
    </physiologicalReaction>
</comment>
<dbReference type="GO" id="GO:0016787">
    <property type="term" value="F:hydrolase activity"/>
    <property type="evidence" value="ECO:0007669"/>
    <property type="project" value="UniProtKB-KW"/>
</dbReference>